<evidence type="ECO:0000256" key="7">
    <source>
        <dbReference type="ARBA" id="ARBA00023242"/>
    </source>
</evidence>
<dbReference type="EMBL" id="LT554853">
    <property type="protein sequence ID" value="SAM07793.1"/>
    <property type="molecule type" value="Genomic_DNA"/>
</dbReference>
<evidence type="ECO:0000259" key="8">
    <source>
        <dbReference type="Pfam" id="PF09329"/>
    </source>
</evidence>
<dbReference type="GO" id="GO:0003688">
    <property type="term" value="F:DNA replication origin binding"/>
    <property type="evidence" value="ECO:0007669"/>
    <property type="project" value="TreeGrafter"/>
</dbReference>
<accession>A0A163KGD0</accession>
<dbReference type="AlphaFoldDB" id="A0A163KGD0"/>
<keyword evidence="3" id="KW-0235">DNA replication</keyword>
<evidence type="ECO:0000259" key="9">
    <source>
        <dbReference type="Pfam" id="PF22379"/>
    </source>
</evidence>
<dbReference type="GO" id="GO:0043596">
    <property type="term" value="C:nuclear replication fork"/>
    <property type="evidence" value="ECO:0007669"/>
    <property type="project" value="TreeGrafter"/>
</dbReference>
<reference evidence="10" key="1">
    <citation type="submission" date="2016-04" db="EMBL/GenBank/DDBJ databases">
        <authorList>
            <person name="Evans L.H."/>
            <person name="Alamgir A."/>
            <person name="Owens N."/>
            <person name="Weber N.D."/>
            <person name="Virtaneva K."/>
            <person name="Barbian K."/>
            <person name="Babar A."/>
            <person name="Rosenke K."/>
        </authorList>
    </citation>
    <scope>NUCLEOTIDE SEQUENCE [LARGE SCALE GENOMIC DNA]</scope>
    <source>
        <strain evidence="10">CBS 101.48</strain>
    </source>
</reference>
<dbReference type="Pfam" id="PF22379">
    <property type="entry name" value="OB_MCM10"/>
    <property type="match status" value="1"/>
</dbReference>
<dbReference type="Gene3D" id="2.40.50.140">
    <property type="entry name" value="Nucleic acid-binding proteins"/>
    <property type="match status" value="1"/>
</dbReference>
<dbReference type="PANTHER" id="PTHR13454:SF11">
    <property type="entry name" value="PROTEIN MCM10 HOMOLOG"/>
    <property type="match status" value="1"/>
</dbReference>
<comment type="subcellular location">
    <subcellularLocation>
        <location evidence="1">Nucleus</location>
    </subcellularLocation>
</comment>
<evidence type="ECO:0000256" key="2">
    <source>
        <dbReference type="ARBA" id="ARBA00009679"/>
    </source>
</evidence>
<keyword evidence="4" id="KW-0479">Metal-binding</keyword>
<comment type="similarity">
    <text evidence="2">Belongs to the MCM10 family.</text>
</comment>
<evidence type="ECO:0000256" key="4">
    <source>
        <dbReference type="ARBA" id="ARBA00022723"/>
    </source>
</evidence>
<dbReference type="OrthoDB" id="273123at2759"/>
<dbReference type="InterPro" id="IPR015408">
    <property type="entry name" value="Znf_Mcm10/DnaG"/>
</dbReference>
<sequence length="347" mass="39420">MSHSKQQNDDVESNSGIRLRKRYMATSLLEKKLQGLDYIPCQHLSTRVQRSIYVVVKKASEWATIGIVERSIQADDGMLVLRLTNLRNSYFDLFLSDKACERYKDVVKVGTVMGITKPTVLSSEGTVGFHVNHINQVWHIGESLDMGRCEAYIQQNKRCPATIDRRSGEFCDTHIVSVCNVSKNGRMELASGDSGIDIRWTSTSQSRQGHTRYQAISDSTYSHIKKTEHIYSVKGKRMTSEGKEINKKPVVDLNKVAKDKEAWTKFLKGHNDPGAINIRKIKGITDNTPQSALSKEALLKVYNKRMLESDEVKSKKRAIDQILEIDQRKKNKNKAKNIDTPEYIDLD</sequence>
<keyword evidence="11" id="KW-1185">Reference proteome</keyword>
<dbReference type="GO" id="GO:0008270">
    <property type="term" value="F:zinc ion binding"/>
    <property type="evidence" value="ECO:0007669"/>
    <property type="project" value="UniProtKB-KW"/>
</dbReference>
<dbReference type="GO" id="GO:0006270">
    <property type="term" value="P:DNA replication initiation"/>
    <property type="evidence" value="ECO:0007669"/>
    <property type="project" value="InterPro"/>
</dbReference>
<evidence type="ECO:0000313" key="11">
    <source>
        <dbReference type="Proteomes" id="UP000078561"/>
    </source>
</evidence>
<evidence type="ECO:0000256" key="1">
    <source>
        <dbReference type="ARBA" id="ARBA00004123"/>
    </source>
</evidence>
<dbReference type="InParanoid" id="A0A163KGD0"/>
<evidence type="ECO:0000256" key="6">
    <source>
        <dbReference type="ARBA" id="ARBA00022833"/>
    </source>
</evidence>
<evidence type="ECO:0000313" key="10">
    <source>
        <dbReference type="EMBL" id="SAM07793.1"/>
    </source>
</evidence>
<dbReference type="PANTHER" id="PTHR13454">
    <property type="entry name" value="PROTEIN MCM10 HOMOLOG"/>
    <property type="match status" value="1"/>
</dbReference>
<organism evidence="10">
    <name type="scientific">Absidia glauca</name>
    <name type="common">Pin mould</name>
    <dbReference type="NCBI Taxonomy" id="4829"/>
    <lineage>
        <taxon>Eukaryota</taxon>
        <taxon>Fungi</taxon>
        <taxon>Fungi incertae sedis</taxon>
        <taxon>Mucoromycota</taxon>
        <taxon>Mucoromycotina</taxon>
        <taxon>Mucoromycetes</taxon>
        <taxon>Mucorales</taxon>
        <taxon>Cunninghamellaceae</taxon>
        <taxon>Absidia</taxon>
    </lineage>
</organism>
<keyword evidence="6" id="KW-0862">Zinc</keyword>
<dbReference type="GO" id="GO:0003697">
    <property type="term" value="F:single-stranded DNA binding"/>
    <property type="evidence" value="ECO:0007669"/>
    <property type="project" value="InterPro"/>
</dbReference>
<protein>
    <submittedName>
        <fullName evidence="10">Uncharacterized protein</fullName>
    </submittedName>
</protein>
<feature type="domain" description="MCM10 OB-fold" evidence="9">
    <location>
        <begin position="14"/>
        <end position="137"/>
    </location>
</feature>
<feature type="domain" description="Zinc finger Mcm10/DnaG-type" evidence="8">
    <location>
        <begin position="141"/>
        <end position="186"/>
    </location>
</feature>
<dbReference type="STRING" id="4829.A0A163KGD0"/>
<keyword evidence="7" id="KW-0539">Nucleus</keyword>
<name>A0A163KGD0_ABSGL</name>
<dbReference type="OMA" id="THTKRIT"/>
<dbReference type="InterPro" id="IPR055065">
    <property type="entry name" value="OB_MCM10"/>
</dbReference>
<keyword evidence="5" id="KW-0863">Zinc-finger</keyword>
<evidence type="ECO:0000256" key="3">
    <source>
        <dbReference type="ARBA" id="ARBA00022705"/>
    </source>
</evidence>
<dbReference type="Pfam" id="PF09329">
    <property type="entry name" value="zf-primase"/>
    <property type="match status" value="1"/>
</dbReference>
<proteinExistence type="inferred from homology"/>
<dbReference type="Proteomes" id="UP000078561">
    <property type="component" value="Unassembled WGS sequence"/>
</dbReference>
<gene>
    <name evidence="10" type="primary">ABSGL_13450.1 scaffold 14165</name>
</gene>
<dbReference type="InterPro" id="IPR012340">
    <property type="entry name" value="NA-bd_OB-fold"/>
</dbReference>
<dbReference type="InterPro" id="IPR040184">
    <property type="entry name" value="Mcm10"/>
</dbReference>
<evidence type="ECO:0000256" key="5">
    <source>
        <dbReference type="ARBA" id="ARBA00022771"/>
    </source>
</evidence>